<dbReference type="OrthoDB" id="9784774at2"/>
<evidence type="ECO:0000313" key="5">
    <source>
        <dbReference type="EMBL" id="RQH02948.1"/>
    </source>
</evidence>
<name>A0A3N6MIA7_9BURK</name>
<dbReference type="InterPro" id="IPR036265">
    <property type="entry name" value="HIT-like_sf"/>
</dbReference>
<dbReference type="CDD" id="cd01276">
    <property type="entry name" value="PKCI_related"/>
    <property type="match status" value="1"/>
</dbReference>
<evidence type="ECO:0000259" key="4">
    <source>
        <dbReference type="PROSITE" id="PS51084"/>
    </source>
</evidence>
<evidence type="ECO:0000256" key="1">
    <source>
        <dbReference type="PIRSR" id="PIRSR601310-1"/>
    </source>
</evidence>
<evidence type="ECO:0000313" key="6">
    <source>
        <dbReference type="Proteomes" id="UP000272778"/>
    </source>
</evidence>
<organism evidence="5 6">
    <name type="scientific">Paraburkholderia dinghuensis</name>
    <dbReference type="NCBI Taxonomy" id="2305225"/>
    <lineage>
        <taxon>Bacteria</taxon>
        <taxon>Pseudomonadati</taxon>
        <taxon>Pseudomonadota</taxon>
        <taxon>Betaproteobacteria</taxon>
        <taxon>Burkholderiales</taxon>
        <taxon>Burkholderiaceae</taxon>
        <taxon>Paraburkholderia</taxon>
    </lineage>
</organism>
<dbReference type="SUPFAM" id="SSF54197">
    <property type="entry name" value="HIT-like"/>
    <property type="match status" value="1"/>
</dbReference>
<dbReference type="EMBL" id="RQIS01000017">
    <property type="protein sequence ID" value="RQH02948.1"/>
    <property type="molecule type" value="Genomic_DNA"/>
</dbReference>
<dbReference type="InterPro" id="IPR011146">
    <property type="entry name" value="HIT-like"/>
</dbReference>
<comment type="caution">
    <text evidence="5">The sequence shown here is derived from an EMBL/GenBank/DDBJ whole genome shotgun (WGS) entry which is preliminary data.</text>
</comment>
<dbReference type="PANTHER" id="PTHR23089">
    <property type="entry name" value="HISTIDINE TRIAD HIT PROTEIN"/>
    <property type="match status" value="1"/>
</dbReference>
<dbReference type="RefSeq" id="WP_124153047.1">
    <property type="nucleotide sequence ID" value="NZ_RQIS01000017.1"/>
</dbReference>
<dbReference type="Proteomes" id="UP000272778">
    <property type="component" value="Unassembled WGS sequence"/>
</dbReference>
<proteinExistence type="predicted"/>
<dbReference type="GO" id="GO:0003824">
    <property type="term" value="F:catalytic activity"/>
    <property type="evidence" value="ECO:0007669"/>
    <property type="project" value="InterPro"/>
</dbReference>
<dbReference type="AlphaFoldDB" id="A0A3N6MIA7"/>
<dbReference type="Pfam" id="PF01230">
    <property type="entry name" value="HIT"/>
    <property type="match status" value="1"/>
</dbReference>
<gene>
    <name evidence="5" type="ORF">D1Y85_21265</name>
</gene>
<evidence type="ECO:0000256" key="2">
    <source>
        <dbReference type="PIRSR" id="PIRSR601310-3"/>
    </source>
</evidence>
<dbReference type="PRINTS" id="PR00332">
    <property type="entry name" value="HISTRIAD"/>
</dbReference>
<dbReference type="PROSITE" id="PS51084">
    <property type="entry name" value="HIT_2"/>
    <property type="match status" value="1"/>
</dbReference>
<keyword evidence="6" id="KW-1185">Reference proteome</keyword>
<feature type="domain" description="HIT" evidence="4">
    <location>
        <begin position="9"/>
        <end position="122"/>
    </location>
</feature>
<sequence length="122" mass="13353">MSHDRSTCLFCKIADGEIPSSRVYEDDEFVAFRDIRPAAQTHVLVIPRRHISTLSDCGENDAPLLGRMLVLVARLAKELGVAYTGGESGFRTVVNTGPGGGQEVYHLHAHLLAGPRPWLRMG</sequence>
<dbReference type="InterPro" id="IPR001310">
    <property type="entry name" value="Histidine_triad_HIT"/>
</dbReference>
<feature type="short sequence motif" description="Histidine triad motif" evidence="2 3">
    <location>
        <begin position="106"/>
        <end position="110"/>
    </location>
</feature>
<dbReference type="Gene3D" id="3.30.428.10">
    <property type="entry name" value="HIT-like"/>
    <property type="match status" value="1"/>
</dbReference>
<evidence type="ECO:0000256" key="3">
    <source>
        <dbReference type="PROSITE-ProRule" id="PRU00464"/>
    </source>
</evidence>
<feature type="active site" description="Tele-AMP-histidine intermediate" evidence="1">
    <location>
        <position position="108"/>
    </location>
</feature>
<protein>
    <submittedName>
        <fullName evidence="5">Histidine triad nucleotide-binding protein</fullName>
    </submittedName>
</protein>
<reference evidence="5 6" key="1">
    <citation type="submission" date="2018-11" db="EMBL/GenBank/DDBJ databases">
        <title>Paraburkholderia sp. DHOA04, isolated from soil.</title>
        <authorList>
            <person name="Gao Z.-H."/>
            <person name="Qiu L.-H."/>
            <person name="Fu J.-C."/>
        </authorList>
    </citation>
    <scope>NUCLEOTIDE SEQUENCE [LARGE SCALE GENOMIC DNA]</scope>
    <source>
        <strain evidence="5 6">DHOA04</strain>
    </source>
</reference>
<accession>A0A3N6MIA7</accession>